<organism evidence="5 6">
    <name type="scientific">Myxococcus landrumensis</name>
    <dbReference type="NCBI Taxonomy" id="2813577"/>
    <lineage>
        <taxon>Bacteria</taxon>
        <taxon>Pseudomonadati</taxon>
        <taxon>Myxococcota</taxon>
        <taxon>Myxococcia</taxon>
        <taxon>Myxococcales</taxon>
        <taxon>Cystobacterineae</taxon>
        <taxon>Myxococcaceae</taxon>
        <taxon>Myxococcus</taxon>
    </lineage>
</organism>
<evidence type="ECO:0000313" key="6">
    <source>
        <dbReference type="Proteomes" id="UP000663090"/>
    </source>
</evidence>
<dbReference type="InterPro" id="IPR007757">
    <property type="entry name" value="MT-A70-like"/>
</dbReference>
<dbReference type="RefSeq" id="WP_206715986.1">
    <property type="nucleotide sequence ID" value="NZ_CP071091.1"/>
</dbReference>
<accession>A0ABX7N608</accession>
<evidence type="ECO:0000256" key="4">
    <source>
        <dbReference type="PROSITE-ProRule" id="PRU00489"/>
    </source>
</evidence>
<evidence type="ECO:0008006" key="7">
    <source>
        <dbReference type="Google" id="ProtNLM"/>
    </source>
</evidence>
<dbReference type="PANTHER" id="PTHR12829">
    <property type="entry name" value="N6-ADENOSINE-METHYLTRANSFERASE"/>
    <property type="match status" value="1"/>
</dbReference>
<dbReference type="Gene3D" id="3.40.50.150">
    <property type="entry name" value="Vaccinia Virus protein VP39"/>
    <property type="match status" value="1"/>
</dbReference>
<keyword evidence="1" id="KW-0489">Methyltransferase</keyword>
<dbReference type="PANTHER" id="PTHR12829:SF7">
    <property type="entry name" value="N6-ADENOSINE-METHYLTRANSFERASE CATALYTIC SUBUNIT"/>
    <property type="match status" value="1"/>
</dbReference>
<dbReference type="InterPro" id="IPR029063">
    <property type="entry name" value="SAM-dependent_MTases_sf"/>
</dbReference>
<evidence type="ECO:0000256" key="3">
    <source>
        <dbReference type="ARBA" id="ARBA00022691"/>
    </source>
</evidence>
<dbReference type="SUPFAM" id="SSF53335">
    <property type="entry name" value="S-adenosyl-L-methionine-dependent methyltransferases"/>
    <property type="match status" value="1"/>
</dbReference>
<protein>
    <recommendedName>
        <fullName evidence="7">Methyltransferase</fullName>
    </recommendedName>
</protein>
<dbReference type="Proteomes" id="UP000663090">
    <property type="component" value="Chromosome"/>
</dbReference>
<dbReference type="Pfam" id="PF05063">
    <property type="entry name" value="MT-A70"/>
    <property type="match status" value="1"/>
</dbReference>
<keyword evidence="6" id="KW-1185">Reference proteome</keyword>
<dbReference type="PROSITE" id="PS51143">
    <property type="entry name" value="MT_A70"/>
    <property type="match status" value="1"/>
</dbReference>
<dbReference type="EMBL" id="CP071091">
    <property type="protein sequence ID" value="QSQ14192.1"/>
    <property type="molecule type" value="Genomic_DNA"/>
</dbReference>
<evidence type="ECO:0000256" key="2">
    <source>
        <dbReference type="ARBA" id="ARBA00022679"/>
    </source>
</evidence>
<keyword evidence="2" id="KW-0808">Transferase</keyword>
<gene>
    <name evidence="5" type="ORF">JY572_38780</name>
</gene>
<keyword evidence="3" id="KW-0949">S-adenosyl-L-methionine</keyword>
<dbReference type="PROSITE" id="PS00092">
    <property type="entry name" value="N6_MTASE"/>
    <property type="match status" value="1"/>
</dbReference>
<reference evidence="5 6" key="1">
    <citation type="submission" date="2021-02" db="EMBL/GenBank/DDBJ databases">
        <title>De Novo genome assembly of isolated myxobacteria.</title>
        <authorList>
            <person name="Stevens D.C."/>
        </authorList>
    </citation>
    <scope>NUCLEOTIDE SEQUENCE [LARGE SCALE GENOMIC DNA]</scope>
    <source>
        <strain evidence="5 6">SCHIC003</strain>
    </source>
</reference>
<name>A0ABX7N608_9BACT</name>
<sequence>MLLPGKRYGTIIADPPWSEQGGGRIKRGADRHYPLMSLKEIAALGPSIQAIAAPDCHLYLWTTNNFLIKAGAVVLPEWGFTYITCITWEKERMGLGQYFRGTTEHVLFARRGQPAYRRLASGKRAQGKTGFKTGDDAVQSLSERDGAWFLRQKARHSEKPSIIHEWAERVSPGPYVELFARSRHEGWDCWGDEAPSP</sequence>
<evidence type="ECO:0000313" key="5">
    <source>
        <dbReference type="EMBL" id="QSQ14192.1"/>
    </source>
</evidence>
<evidence type="ECO:0000256" key="1">
    <source>
        <dbReference type="ARBA" id="ARBA00022603"/>
    </source>
</evidence>
<dbReference type="InterPro" id="IPR002052">
    <property type="entry name" value="DNA_methylase_N6_adenine_CS"/>
</dbReference>
<proteinExistence type="inferred from homology"/>
<comment type="similarity">
    <text evidence="4">Belongs to the MT-A70-like family.</text>
</comment>